<comment type="caution">
    <text evidence="2">The sequence shown here is derived from an EMBL/GenBank/DDBJ whole genome shotgun (WGS) entry which is preliminary data.</text>
</comment>
<dbReference type="EMBL" id="JBEHCU010005392">
    <property type="protein sequence ID" value="KAL1399980.1"/>
    <property type="molecule type" value="Genomic_DNA"/>
</dbReference>
<dbReference type="AlphaFoldDB" id="A0ABD1DL78"/>
<dbReference type="Gene3D" id="1.10.2080.10">
    <property type="entry name" value="Insect odorant-binding protein A10/Ejaculatory bulb-specific protein 3"/>
    <property type="match status" value="1"/>
</dbReference>
<evidence type="ECO:0000313" key="3">
    <source>
        <dbReference type="Proteomes" id="UP001562425"/>
    </source>
</evidence>
<evidence type="ECO:0000256" key="1">
    <source>
        <dbReference type="SAM" id="SignalP"/>
    </source>
</evidence>
<gene>
    <name evidence="2" type="ORF">pipiens_002129</name>
</gene>
<accession>A0ABD1DL78</accession>
<organism evidence="2 3">
    <name type="scientific">Culex pipiens pipiens</name>
    <name type="common">Northern house mosquito</name>
    <dbReference type="NCBI Taxonomy" id="38569"/>
    <lineage>
        <taxon>Eukaryota</taxon>
        <taxon>Metazoa</taxon>
        <taxon>Ecdysozoa</taxon>
        <taxon>Arthropoda</taxon>
        <taxon>Hexapoda</taxon>
        <taxon>Insecta</taxon>
        <taxon>Pterygota</taxon>
        <taxon>Neoptera</taxon>
        <taxon>Endopterygota</taxon>
        <taxon>Diptera</taxon>
        <taxon>Nematocera</taxon>
        <taxon>Culicoidea</taxon>
        <taxon>Culicidae</taxon>
        <taxon>Culicinae</taxon>
        <taxon>Culicini</taxon>
        <taxon>Culex</taxon>
        <taxon>Culex</taxon>
    </lineage>
</organism>
<feature type="chain" id="PRO_5044855991" description="Chemosensory protein" evidence="1">
    <location>
        <begin position="24"/>
        <end position="133"/>
    </location>
</feature>
<name>A0ABD1DL78_CULPP</name>
<reference evidence="2 3" key="1">
    <citation type="submission" date="2024-05" db="EMBL/GenBank/DDBJ databases">
        <title>Culex pipiens pipiens assembly and annotation.</title>
        <authorList>
            <person name="Alout H."/>
            <person name="Durand T."/>
        </authorList>
    </citation>
    <scope>NUCLEOTIDE SEQUENCE [LARGE SCALE GENOMIC DNA]</scope>
    <source>
        <strain evidence="2">HA-2024</strain>
        <tissue evidence="2">Whole body</tissue>
    </source>
</reference>
<dbReference type="PANTHER" id="PTHR11257:SF12">
    <property type="entry name" value="EJACULATORY BULB-SPECIFIC PROTEIN 3-RELATED"/>
    <property type="match status" value="1"/>
</dbReference>
<dbReference type="SUPFAM" id="SSF100910">
    <property type="entry name" value="Chemosensory protein Csp2"/>
    <property type="match status" value="1"/>
</dbReference>
<keyword evidence="3" id="KW-1185">Reference proteome</keyword>
<protein>
    <recommendedName>
        <fullName evidence="4">Chemosensory protein</fullName>
    </recommendedName>
</protein>
<evidence type="ECO:0000313" key="2">
    <source>
        <dbReference type="EMBL" id="KAL1399980.1"/>
    </source>
</evidence>
<dbReference type="Proteomes" id="UP001562425">
    <property type="component" value="Unassembled WGS sequence"/>
</dbReference>
<dbReference type="Pfam" id="PF03392">
    <property type="entry name" value="OS-D"/>
    <property type="match status" value="1"/>
</dbReference>
<dbReference type="InterPro" id="IPR036682">
    <property type="entry name" value="OS_D_A10/PebIII_sf"/>
</dbReference>
<evidence type="ECO:0008006" key="4">
    <source>
        <dbReference type="Google" id="ProtNLM"/>
    </source>
</evidence>
<dbReference type="InterPro" id="IPR005055">
    <property type="entry name" value="A10/PebIII"/>
</dbReference>
<dbReference type="PANTHER" id="PTHR11257">
    <property type="entry name" value="CHEMOSENSORY PROTEIN-RELATED"/>
    <property type="match status" value="1"/>
</dbReference>
<sequence>MALDLTSKMKLFIVFALVALVAAQDNTYSSKYDNVDIDEILKTDRLFKNYYNCLIDQGPCTPDATELKQVLPDALENNCSKCTPKQKDAGYKVVGFLIDNRPEEWAVVRAKYDPENKFVEKYRGDAEAAGVKL</sequence>
<proteinExistence type="predicted"/>
<keyword evidence="1" id="KW-0732">Signal</keyword>
<feature type="signal peptide" evidence="1">
    <location>
        <begin position="1"/>
        <end position="23"/>
    </location>
</feature>